<protein>
    <recommendedName>
        <fullName evidence="9">Lipoprotein signal peptidase</fullName>
        <ecNumber evidence="9">3.4.23.36</ecNumber>
    </recommendedName>
    <alternativeName>
        <fullName evidence="9">Prolipoprotein signal peptidase</fullName>
    </alternativeName>
    <alternativeName>
        <fullName evidence="9">Signal peptidase II</fullName>
        <shortName evidence="9">SPase II</shortName>
    </alternativeName>
</protein>
<dbReference type="PANTHER" id="PTHR33695">
    <property type="entry name" value="LIPOPROTEIN SIGNAL PEPTIDASE"/>
    <property type="match status" value="1"/>
</dbReference>
<dbReference type="PANTHER" id="PTHR33695:SF1">
    <property type="entry name" value="LIPOPROTEIN SIGNAL PEPTIDASE"/>
    <property type="match status" value="1"/>
</dbReference>
<dbReference type="RefSeq" id="WP_029134254.1">
    <property type="nucleotide sequence ID" value="NZ_CAXXYC010000004.1"/>
</dbReference>
<keyword evidence="5 9" id="KW-0064">Aspartyl protease</keyword>
<organism evidence="12 13">
    <name type="scientific">Sedimenticola selenatireducens</name>
    <dbReference type="NCBI Taxonomy" id="191960"/>
    <lineage>
        <taxon>Bacteria</taxon>
        <taxon>Pseudomonadati</taxon>
        <taxon>Pseudomonadota</taxon>
        <taxon>Gammaproteobacteria</taxon>
        <taxon>Chromatiales</taxon>
        <taxon>Sedimenticolaceae</taxon>
        <taxon>Sedimenticola</taxon>
    </lineage>
</organism>
<keyword evidence="4 9" id="KW-0812">Transmembrane</keyword>
<name>A0A2N6CSL3_9GAMM</name>
<dbReference type="GO" id="GO:0005886">
    <property type="term" value="C:plasma membrane"/>
    <property type="evidence" value="ECO:0007669"/>
    <property type="project" value="UniProtKB-SubCell"/>
</dbReference>
<dbReference type="PROSITE" id="PS00855">
    <property type="entry name" value="SPASE_II"/>
    <property type="match status" value="1"/>
</dbReference>
<dbReference type="Proteomes" id="UP000235015">
    <property type="component" value="Unassembled WGS sequence"/>
</dbReference>
<dbReference type="EMBL" id="PKUN01000028">
    <property type="protein sequence ID" value="PLX60084.1"/>
    <property type="molecule type" value="Genomic_DNA"/>
</dbReference>
<reference evidence="12 13" key="1">
    <citation type="submission" date="2017-11" db="EMBL/GenBank/DDBJ databases">
        <title>Genome-resolved metagenomics identifies genetic mobility, metabolic interactions, and unexpected diversity in perchlorate-reducing communities.</title>
        <authorList>
            <person name="Barnum T.P."/>
            <person name="Figueroa I.A."/>
            <person name="Carlstrom C.I."/>
            <person name="Lucas L.N."/>
            <person name="Engelbrektson A.L."/>
            <person name="Coates J.D."/>
        </authorList>
    </citation>
    <scope>NUCLEOTIDE SEQUENCE [LARGE SCALE GENOMIC DNA]</scope>
    <source>
        <strain evidence="12">BM301</strain>
    </source>
</reference>
<evidence type="ECO:0000256" key="7">
    <source>
        <dbReference type="ARBA" id="ARBA00022989"/>
    </source>
</evidence>
<evidence type="ECO:0000256" key="2">
    <source>
        <dbReference type="ARBA" id="ARBA00022475"/>
    </source>
</evidence>
<dbReference type="Pfam" id="PF01252">
    <property type="entry name" value="Peptidase_A8"/>
    <property type="match status" value="1"/>
</dbReference>
<evidence type="ECO:0000256" key="8">
    <source>
        <dbReference type="ARBA" id="ARBA00023136"/>
    </source>
</evidence>
<evidence type="ECO:0000256" key="1">
    <source>
        <dbReference type="ARBA" id="ARBA00006139"/>
    </source>
</evidence>
<comment type="pathway">
    <text evidence="9">Protein modification; lipoprotein biosynthesis (signal peptide cleavage).</text>
</comment>
<comment type="caution">
    <text evidence="9">Lacks conserved residue(s) required for the propagation of feature annotation.</text>
</comment>
<comment type="catalytic activity">
    <reaction evidence="9 10">
        <text>Release of signal peptides from bacterial membrane prolipoproteins. Hydrolyzes -Xaa-Yaa-Zaa-|-(S,diacylglyceryl)Cys-, in which Xaa is hydrophobic (preferably Leu), and Yaa (Ala or Ser) and Zaa (Gly or Ala) have small, neutral side chains.</text>
        <dbReference type="EC" id="3.4.23.36"/>
    </reaction>
</comment>
<dbReference type="STRING" id="1111735.GCA_000428045_01899"/>
<keyword evidence="3 9" id="KW-0645">Protease</keyword>
<dbReference type="InterPro" id="IPR001872">
    <property type="entry name" value="Peptidase_A8"/>
</dbReference>
<evidence type="ECO:0000313" key="13">
    <source>
        <dbReference type="Proteomes" id="UP000235015"/>
    </source>
</evidence>
<dbReference type="GO" id="GO:0006508">
    <property type="term" value="P:proteolysis"/>
    <property type="evidence" value="ECO:0007669"/>
    <property type="project" value="UniProtKB-KW"/>
</dbReference>
<dbReference type="EC" id="3.4.23.36" evidence="9"/>
<evidence type="ECO:0000313" key="12">
    <source>
        <dbReference type="EMBL" id="PLX60084.1"/>
    </source>
</evidence>
<gene>
    <name evidence="9" type="primary">lspA</name>
    <name evidence="12" type="ORF">C0630_17250</name>
</gene>
<evidence type="ECO:0000256" key="9">
    <source>
        <dbReference type="HAMAP-Rule" id="MF_00161"/>
    </source>
</evidence>
<sequence>MHRWLWLSLVIVALDQVSKQLVESSLMVYETIPLLPFFNLTLAYNEGAAFSFLSDQGGWQRWFFALVAAVVVIVLVVWLSRLKHERLLAVSLSLVIGGALGNLLDRLLIGHVIDFLDFFYHTYHWPAFNVADIAITLGVVLMFVDALVGRKVDSKA</sequence>
<proteinExistence type="inferred from homology"/>
<evidence type="ECO:0000256" key="3">
    <source>
        <dbReference type="ARBA" id="ARBA00022670"/>
    </source>
</evidence>
<evidence type="ECO:0000256" key="6">
    <source>
        <dbReference type="ARBA" id="ARBA00022801"/>
    </source>
</evidence>
<dbReference type="GO" id="GO:0004190">
    <property type="term" value="F:aspartic-type endopeptidase activity"/>
    <property type="evidence" value="ECO:0007669"/>
    <property type="project" value="UniProtKB-UniRule"/>
</dbReference>
<accession>A0A2N6CSL3</accession>
<keyword evidence="6 9" id="KW-0378">Hydrolase</keyword>
<comment type="function">
    <text evidence="9 10">This protein specifically catalyzes the removal of signal peptides from prolipoproteins.</text>
</comment>
<keyword evidence="2 9" id="KW-1003">Cell membrane</keyword>
<dbReference type="UniPathway" id="UPA00665"/>
<evidence type="ECO:0000256" key="10">
    <source>
        <dbReference type="RuleBase" id="RU000594"/>
    </source>
</evidence>
<feature type="transmembrane region" description="Helical" evidence="9">
    <location>
        <begin position="87"/>
        <end position="104"/>
    </location>
</feature>
<feature type="active site" evidence="9">
    <location>
        <position position="132"/>
    </location>
</feature>
<keyword evidence="8 9" id="KW-0472">Membrane</keyword>
<dbReference type="PRINTS" id="PR00781">
    <property type="entry name" value="LIPOSIGPTASE"/>
</dbReference>
<dbReference type="HAMAP" id="MF_00161">
    <property type="entry name" value="LspA"/>
    <property type="match status" value="1"/>
</dbReference>
<comment type="caution">
    <text evidence="12">The sequence shown here is derived from an EMBL/GenBank/DDBJ whole genome shotgun (WGS) entry which is preliminary data.</text>
</comment>
<feature type="active site" evidence="9">
    <location>
        <position position="114"/>
    </location>
</feature>
<feature type="transmembrane region" description="Helical" evidence="9">
    <location>
        <begin position="124"/>
        <end position="148"/>
    </location>
</feature>
<keyword evidence="12" id="KW-0449">Lipoprotein</keyword>
<evidence type="ECO:0000256" key="4">
    <source>
        <dbReference type="ARBA" id="ARBA00022692"/>
    </source>
</evidence>
<keyword evidence="7 9" id="KW-1133">Transmembrane helix</keyword>
<dbReference type="NCBIfam" id="TIGR00077">
    <property type="entry name" value="lspA"/>
    <property type="match status" value="1"/>
</dbReference>
<evidence type="ECO:0000256" key="5">
    <source>
        <dbReference type="ARBA" id="ARBA00022750"/>
    </source>
</evidence>
<evidence type="ECO:0000256" key="11">
    <source>
        <dbReference type="RuleBase" id="RU004181"/>
    </source>
</evidence>
<dbReference type="AlphaFoldDB" id="A0A2N6CSL3"/>
<comment type="subcellular location">
    <subcellularLocation>
        <location evidence="9">Cell membrane</location>
        <topology evidence="9">Multi-pass membrane protein</topology>
    </subcellularLocation>
</comment>
<comment type="similarity">
    <text evidence="1 9 11">Belongs to the peptidase A8 family.</text>
</comment>
<feature type="transmembrane region" description="Helical" evidence="9">
    <location>
        <begin position="62"/>
        <end position="80"/>
    </location>
</feature>